<dbReference type="GO" id="GO:0030288">
    <property type="term" value="C:outer membrane-bounded periplasmic space"/>
    <property type="evidence" value="ECO:0007669"/>
    <property type="project" value="TreeGrafter"/>
</dbReference>
<dbReference type="Proteomes" id="UP000177876">
    <property type="component" value="Unassembled WGS sequence"/>
</dbReference>
<dbReference type="PANTHER" id="PTHR30404:SF0">
    <property type="entry name" value="N-ACETYLMURAMOYL-L-ALANINE AMIDASE AMIC"/>
    <property type="match status" value="1"/>
</dbReference>
<reference evidence="4 5" key="1">
    <citation type="journal article" date="2016" name="Nat. Commun.">
        <title>Thousands of microbial genomes shed light on interconnected biogeochemical processes in an aquifer system.</title>
        <authorList>
            <person name="Anantharaman K."/>
            <person name="Brown C.T."/>
            <person name="Hug L.A."/>
            <person name="Sharon I."/>
            <person name="Castelle C.J."/>
            <person name="Probst A.J."/>
            <person name="Thomas B.C."/>
            <person name="Singh A."/>
            <person name="Wilkins M.J."/>
            <person name="Karaoz U."/>
            <person name="Brodie E.L."/>
            <person name="Williams K.H."/>
            <person name="Hubbard S.S."/>
            <person name="Banfield J.F."/>
        </authorList>
    </citation>
    <scope>NUCLEOTIDE SEQUENCE [LARGE SCALE GENOMIC DNA]</scope>
</reference>
<dbReference type="InterPro" id="IPR050695">
    <property type="entry name" value="N-acetylmuramoyl_amidase_3"/>
</dbReference>
<dbReference type="Pfam" id="PF17957">
    <property type="entry name" value="Big_7"/>
    <property type="match status" value="1"/>
</dbReference>
<dbReference type="SMART" id="SM00646">
    <property type="entry name" value="Ami_3"/>
    <property type="match status" value="1"/>
</dbReference>
<evidence type="ECO:0000256" key="1">
    <source>
        <dbReference type="ARBA" id="ARBA00022801"/>
    </source>
</evidence>
<evidence type="ECO:0000259" key="3">
    <source>
        <dbReference type="SMART" id="SM00646"/>
    </source>
</evidence>
<accession>A0A1F2WJQ2</accession>
<organism evidence="4 5">
    <name type="scientific">Candidatus Solincola sediminis</name>
    <dbReference type="NCBI Taxonomy" id="1797199"/>
    <lineage>
        <taxon>Bacteria</taxon>
        <taxon>Bacillati</taxon>
        <taxon>Actinomycetota</taxon>
        <taxon>Candidatus Geothermincolia</taxon>
        <taxon>Candidatus Geothermincolales</taxon>
        <taxon>Candidatus Geothermincolaceae</taxon>
        <taxon>Candidatus Solincola</taxon>
    </lineage>
</organism>
<dbReference type="AlphaFoldDB" id="A0A1F2WJQ2"/>
<proteinExistence type="predicted"/>
<keyword evidence="1" id="KW-0378">Hydrolase</keyword>
<dbReference type="EMBL" id="MELK01000038">
    <property type="protein sequence ID" value="OFW57051.1"/>
    <property type="molecule type" value="Genomic_DNA"/>
</dbReference>
<dbReference type="CDD" id="cd02696">
    <property type="entry name" value="MurNAc-LAA"/>
    <property type="match status" value="1"/>
</dbReference>
<dbReference type="GO" id="GO:0005975">
    <property type="term" value="P:carbohydrate metabolic process"/>
    <property type="evidence" value="ECO:0007669"/>
    <property type="project" value="UniProtKB-ARBA"/>
</dbReference>
<evidence type="ECO:0000256" key="2">
    <source>
        <dbReference type="SAM" id="Phobius"/>
    </source>
</evidence>
<name>A0A1F2WJQ2_9ACTN</name>
<sequence>MIDGQKGMLHNIAPKPIAILLVLLVAAPLFLFGPLNTKSAQAGGLSGWKFCVDAGHDGYNDTGAKGPTGLKEEDINLQVALKLKAMLEAEGAQVLMTRTDNGPLTIAQRYTMANDWGADRFISIHHNAMSGQPSVNGTETLIATNASQEAKELANSVQAALVGELGLPNRGIVPRSDVSVLTKTNMPAILTEASFLSNPQEEQRLRDDGYLYREASAIMRGIHMPSSVSFILPQENVISYQAVDVSLQVLGSETVSNVQLLMNDTFVQSKSAEPYNFSVDTGGLADGSYNLRALVTYQGGRQASINRDMIIANQAKRWYFAEGTTRPEFQEWLTILNPNTQPVDFTVTYAFEGSDVMKRNYHVESESRLSIEVTSEVGVGRDVSVLVDSPLPIMVERPMYFLYRGQWDGGHVSSGSNQPKAEWYFAEGTTRQGFEEWLCMLNPGDQAARVKVEYLTAGGLLSSEEITVEPWRRSTIFVNEKVGPDQDVSLRVTSDKPIVAERPMYFYFEGRLKGGSVSTGANQAAADWYFAEGYTGTGFREFICLFNPATTSTKARLNFQIQGAGPQAHEVEIPALSRFTFDVNTRIGNNLQLSVAVNSDSPIVAERPIYYNYHNWCRGGDVGIGVTEPSRHWYFAEGYTGEGFEDWLCLQNPGNQAVDVEIRFHMESNEVMWERHTLTANSRTTFSINYMNPYQEGMGFSIHSSGDIIVERPIYFRYKGAWVGGTVSPGYGPGTKD</sequence>
<dbReference type="SUPFAM" id="SSF53187">
    <property type="entry name" value="Zn-dependent exopeptidases"/>
    <property type="match status" value="1"/>
</dbReference>
<dbReference type="InterPro" id="IPR013783">
    <property type="entry name" value="Ig-like_fold"/>
</dbReference>
<protein>
    <recommendedName>
        <fullName evidence="3">MurNAc-LAA domain-containing protein</fullName>
    </recommendedName>
</protein>
<comment type="caution">
    <text evidence="4">The sequence shown here is derived from an EMBL/GenBank/DDBJ whole genome shotgun (WGS) entry which is preliminary data.</text>
</comment>
<gene>
    <name evidence="4" type="ORF">A2Y75_02570</name>
</gene>
<dbReference type="Gene3D" id="2.60.40.10">
    <property type="entry name" value="Immunoglobulins"/>
    <property type="match status" value="1"/>
</dbReference>
<feature type="domain" description="MurNAc-LAA" evidence="3">
    <location>
        <begin position="110"/>
        <end position="223"/>
    </location>
</feature>
<keyword evidence="2" id="KW-1133">Transmembrane helix</keyword>
<dbReference type="Pfam" id="PF01520">
    <property type="entry name" value="Amidase_3"/>
    <property type="match status" value="1"/>
</dbReference>
<dbReference type="GO" id="GO:0008745">
    <property type="term" value="F:N-acetylmuramoyl-L-alanine amidase activity"/>
    <property type="evidence" value="ECO:0007669"/>
    <property type="project" value="InterPro"/>
</dbReference>
<dbReference type="InterPro" id="IPR036698">
    <property type="entry name" value="TM1070-like_sf"/>
</dbReference>
<dbReference type="Gene3D" id="2.60.290.11">
    <property type="entry name" value="TM1070-like"/>
    <property type="match status" value="4"/>
</dbReference>
<dbReference type="PANTHER" id="PTHR30404">
    <property type="entry name" value="N-ACETYLMURAMOYL-L-ALANINE AMIDASE"/>
    <property type="match status" value="1"/>
</dbReference>
<evidence type="ECO:0000313" key="4">
    <source>
        <dbReference type="EMBL" id="OFW57051.1"/>
    </source>
</evidence>
<keyword evidence="2" id="KW-0812">Transmembrane</keyword>
<keyword evidence="2" id="KW-0472">Membrane</keyword>
<dbReference type="Gene3D" id="3.40.630.40">
    <property type="entry name" value="Zn-dependent exopeptidases"/>
    <property type="match status" value="1"/>
</dbReference>
<dbReference type="InterPro" id="IPR002508">
    <property type="entry name" value="MurNAc-LAA_cat"/>
</dbReference>
<feature type="transmembrane region" description="Helical" evidence="2">
    <location>
        <begin position="12"/>
        <end position="32"/>
    </location>
</feature>
<dbReference type="STRING" id="1797197.A2Y75_02570"/>
<dbReference type="GO" id="GO:0009253">
    <property type="term" value="P:peptidoglycan catabolic process"/>
    <property type="evidence" value="ECO:0007669"/>
    <property type="project" value="InterPro"/>
</dbReference>
<evidence type="ECO:0000313" key="5">
    <source>
        <dbReference type="Proteomes" id="UP000177876"/>
    </source>
</evidence>